<dbReference type="OrthoDB" id="2130629at2759"/>
<proteinExistence type="inferred from homology"/>
<keyword evidence="2" id="KW-0645">Protease</keyword>
<dbReference type="EMBL" id="JH992975">
    <property type="protein sequence ID" value="EKX51637.1"/>
    <property type="molecule type" value="Genomic_DNA"/>
</dbReference>
<reference evidence="7" key="3">
    <citation type="submission" date="2015-06" db="UniProtKB">
        <authorList>
            <consortium name="EnsemblProtists"/>
        </authorList>
    </citation>
    <scope>IDENTIFICATION</scope>
</reference>
<evidence type="ECO:0000256" key="2">
    <source>
        <dbReference type="ARBA" id="ARBA00022670"/>
    </source>
</evidence>
<evidence type="ECO:0000256" key="4">
    <source>
        <dbReference type="ARBA" id="ARBA00022801"/>
    </source>
</evidence>
<dbReference type="GO" id="GO:0006508">
    <property type="term" value="P:proteolysis"/>
    <property type="evidence" value="ECO:0007669"/>
    <property type="project" value="UniProtKB-KW"/>
</dbReference>
<keyword evidence="3" id="KW-0732">Signal</keyword>
<evidence type="ECO:0000313" key="6">
    <source>
        <dbReference type="EMBL" id="EKX51637.1"/>
    </source>
</evidence>
<dbReference type="KEGG" id="gtt:GUITHDRAFT_157202"/>
<evidence type="ECO:0000313" key="7">
    <source>
        <dbReference type="EnsemblProtists" id="EKX51637"/>
    </source>
</evidence>
<dbReference type="GO" id="GO:0070008">
    <property type="term" value="F:serine-type exopeptidase activity"/>
    <property type="evidence" value="ECO:0007669"/>
    <property type="project" value="InterPro"/>
</dbReference>
<dbReference type="EnsemblProtists" id="EKX51637">
    <property type="protein sequence ID" value="EKX51637"/>
    <property type="gene ID" value="GUITHDRAFT_157202"/>
</dbReference>
<dbReference type="AlphaFoldDB" id="L1JT71"/>
<dbReference type="Gene3D" id="1.20.120.980">
    <property type="entry name" value="Serine carboxypeptidase S28, SKS domain"/>
    <property type="match status" value="1"/>
</dbReference>
<dbReference type="InterPro" id="IPR029058">
    <property type="entry name" value="AB_hydrolase_fold"/>
</dbReference>
<dbReference type="Gene3D" id="3.40.50.1820">
    <property type="entry name" value="alpha/beta hydrolase"/>
    <property type="match status" value="1"/>
</dbReference>
<evidence type="ECO:0000256" key="3">
    <source>
        <dbReference type="ARBA" id="ARBA00022729"/>
    </source>
</evidence>
<keyword evidence="4" id="KW-0378">Hydrolase</keyword>
<reference evidence="6 8" key="1">
    <citation type="journal article" date="2012" name="Nature">
        <title>Algal genomes reveal evolutionary mosaicism and the fate of nucleomorphs.</title>
        <authorList>
            <consortium name="DOE Joint Genome Institute"/>
            <person name="Curtis B.A."/>
            <person name="Tanifuji G."/>
            <person name="Burki F."/>
            <person name="Gruber A."/>
            <person name="Irimia M."/>
            <person name="Maruyama S."/>
            <person name="Arias M.C."/>
            <person name="Ball S.G."/>
            <person name="Gile G.H."/>
            <person name="Hirakawa Y."/>
            <person name="Hopkins J.F."/>
            <person name="Kuo A."/>
            <person name="Rensing S.A."/>
            <person name="Schmutz J."/>
            <person name="Symeonidi A."/>
            <person name="Elias M."/>
            <person name="Eveleigh R.J."/>
            <person name="Herman E.K."/>
            <person name="Klute M.J."/>
            <person name="Nakayama T."/>
            <person name="Obornik M."/>
            <person name="Reyes-Prieto A."/>
            <person name="Armbrust E.V."/>
            <person name="Aves S.J."/>
            <person name="Beiko R.G."/>
            <person name="Coutinho P."/>
            <person name="Dacks J.B."/>
            <person name="Durnford D.G."/>
            <person name="Fast N.M."/>
            <person name="Green B.R."/>
            <person name="Grisdale C.J."/>
            <person name="Hempel F."/>
            <person name="Henrissat B."/>
            <person name="Hoppner M.P."/>
            <person name="Ishida K."/>
            <person name="Kim E."/>
            <person name="Koreny L."/>
            <person name="Kroth P.G."/>
            <person name="Liu Y."/>
            <person name="Malik S.B."/>
            <person name="Maier U.G."/>
            <person name="McRose D."/>
            <person name="Mock T."/>
            <person name="Neilson J.A."/>
            <person name="Onodera N.T."/>
            <person name="Poole A.M."/>
            <person name="Pritham E.J."/>
            <person name="Richards T.A."/>
            <person name="Rocap G."/>
            <person name="Roy S.W."/>
            <person name="Sarai C."/>
            <person name="Schaack S."/>
            <person name="Shirato S."/>
            <person name="Slamovits C.H."/>
            <person name="Spencer D.F."/>
            <person name="Suzuki S."/>
            <person name="Worden A.Z."/>
            <person name="Zauner S."/>
            <person name="Barry K."/>
            <person name="Bell C."/>
            <person name="Bharti A.K."/>
            <person name="Crow J.A."/>
            <person name="Grimwood J."/>
            <person name="Kramer R."/>
            <person name="Lindquist E."/>
            <person name="Lucas S."/>
            <person name="Salamov A."/>
            <person name="McFadden G.I."/>
            <person name="Lane C.E."/>
            <person name="Keeling P.J."/>
            <person name="Gray M.W."/>
            <person name="Grigoriev I.V."/>
            <person name="Archibald J.M."/>
        </authorList>
    </citation>
    <scope>NUCLEOTIDE SEQUENCE</scope>
    <source>
        <strain evidence="6 8">CCMP2712</strain>
    </source>
</reference>
<dbReference type="eggNOG" id="KOG2183">
    <property type="taxonomic scope" value="Eukaryota"/>
</dbReference>
<evidence type="ECO:0000256" key="1">
    <source>
        <dbReference type="ARBA" id="ARBA00011079"/>
    </source>
</evidence>
<dbReference type="PaxDb" id="55529-EKX51637"/>
<organism evidence="6">
    <name type="scientific">Guillardia theta (strain CCMP2712)</name>
    <name type="common">Cryptophyte</name>
    <dbReference type="NCBI Taxonomy" id="905079"/>
    <lineage>
        <taxon>Eukaryota</taxon>
        <taxon>Cryptophyceae</taxon>
        <taxon>Pyrenomonadales</taxon>
        <taxon>Geminigeraceae</taxon>
        <taxon>Guillardia</taxon>
    </lineage>
</organism>
<accession>L1JT71</accession>
<dbReference type="PANTHER" id="PTHR11010:SF38">
    <property type="entry name" value="LYSOSOMAL PRO-X CARBOXYPEPTIDASE"/>
    <property type="match status" value="1"/>
</dbReference>
<dbReference type="SUPFAM" id="SSF53474">
    <property type="entry name" value="alpha/beta-Hydrolases"/>
    <property type="match status" value="1"/>
</dbReference>
<gene>
    <name evidence="6" type="ORF">GUITHDRAFT_157202</name>
</gene>
<dbReference type="HOGENOM" id="CLU_020959_0_0_1"/>
<dbReference type="PANTHER" id="PTHR11010">
    <property type="entry name" value="PROTEASE S28 PRO-X CARBOXYPEPTIDASE-RELATED"/>
    <property type="match status" value="1"/>
</dbReference>
<dbReference type="GO" id="GO:0008239">
    <property type="term" value="F:dipeptidyl-peptidase activity"/>
    <property type="evidence" value="ECO:0007669"/>
    <property type="project" value="TreeGrafter"/>
</dbReference>
<dbReference type="STRING" id="905079.L1JT71"/>
<dbReference type="InterPro" id="IPR042269">
    <property type="entry name" value="Ser_carbopepase_S28_SKS"/>
</dbReference>
<dbReference type="Pfam" id="PF05577">
    <property type="entry name" value="Peptidase_S28"/>
    <property type="match status" value="1"/>
</dbReference>
<dbReference type="GeneID" id="17308321"/>
<dbReference type="InterPro" id="IPR008758">
    <property type="entry name" value="Peptidase_S28"/>
</dbReference>
<dbReference type="Proteomes" id="UP000011087">
    <property type="component" value="Unassembled WGS sequence"/>
</dbReference>
<dbReference type="RefSeq" id="XP_005838617.1">
    <property type="nucleotide sequence ID" value="XM_005838560.1"/>
</dbReference>
<evidence type="ECO:0000256" key="5">
    <source>
        <dbReference type="ARBA" id="ARBA00023180"/>
    </source>
</evidence>
<evidence type="ECO:0008006" key="9">
    <source>
        <dbReference type="Google" id="ProtNLM"/>
    </source>
</evidence>
<keyword evidence="5" id="KW-0325">Glycoprotein</keyword>
<comment type="similarity">
    <text evidence="1">Belongs to the peptidase S28 family.</text>
</comment>
<sequence length="481" mass="54132">MTCREAWFEQVLDHFSWRNDSRWQQRYYVCQETEQQLANPAATIFFYCGNEGNVEMYIRNTGLMFENAKSFSAMLIFAEHRYYGKSLPFGNDFSAASLRYLSHEQALADYAVLLDDFKRKHKMVRAKVIAFGGSYGGMLSAWFRMKYPHIVEGAVAASAPVLSFHSSDKGPWRSEKYWEIVTRDASGAAGSDERCVPLVRQSWPIIDSMGASESGRESLAALFRLCEPLASPGEVNDLKLFIAMAFDTMAMGNYPFPSDYLTGGIGKLPPWPVREACKLLSSCGDCKAENLLDSLCSAISLLYNASGDQACLHLPEDSSYAGIWDFQWCTEMLPQETYFKRDGKRDMFFPFSISSKEIDQHCKSKYGVIPRRGWIEQLYGGLEGIKRASNIIFSNGEFDPWAAGGVNVSEVKDAAARGVEAVWIEEGAHHLDLFFSHPADPPSVKKARQMEVACISKWLHWKEPKEPSKQRMGAVPISQDD</sequence>
<reference evidence="8" key="2">
    <citation type="submission" date="2012-11" db="EMBL/GenBank/DDBJ databases">
        <authorList>
            <person name="Kuo A."/>
            <person name="Curtis B.A."/>
            <person name="Tanifuji G."/>
            <person name="Burki F."/>
            <person name="Gruber A."/>
            <person name="Irimia M."/>
            <person name="Maruyama S."/>
            <person name="Arias M.C."/>
            <person name="Ball S.G."/>
            <person name="Gile G.H."/>
            <person name="Hirakawa Y."/>
            <person name="Hopkins J.F."/>
            <person name="Rensing S.A."/>
            <person name="Schmutz J."/>
            <person name="Symeonidi A."/>
            <person name="Elias M."/>
            <person name="Eveleigh R.J."/>
            <person name="Herman E.K."/>
            <person name="Klute M.J."/>
            <person name="Nakayama T."/>
            <person name="Obornik M."/>
            <person name="Reyes-Prieto A."/>
            <person name="Armbrust E.V."/>
            <person name="Aves S.J."/>
            <person name="Beiko R.G."/>
            <person name="Coutinho P."/>
            <person name="Dacks J.B."/>
            <person name="Durnford D.G."/>
            <person name="Fast N.M."/>
            <person name="Green B.R."/>
            <person name="Grisdale C."/>
            <person name="Hempe F."/>
            <person name="Henrissat B."/>
            <person name="Hoppner M.P."/>
            <person name="Ishida K.-I."/>
            <person name="Kim E."/>
            <person name="Koreny L."/>
            <person name="Kroth P.G."/>
            <person name="Liu Y."/>
            <person name="Malik S.-B."/>
            <person name="Maier U.G."/>
            <person name="McRose D."/>
            <person name="Mock T."/>
            <person name="Neilson J.A."/>
            <person name="Onodera N.T."/>
            <person name="Poole A.M."/>
            <person name="Pritham E.J."/>
            <person name="Richards T.A."/>
            <person name="Rocap G."/>
            <person name="Roy S.W."/>
            <person name="Sarai C."/>
            <person name="Schaack S."/>
            <person name="Shirato S."/>
            <person name="Slamovits C.H."/>
            <person name="Spencer D.F."/>
            <person name="Suzuki S."/>
            <person name="Worden A.Z."/>
            <person name="Zauner S."/>
            <person name="Barry K."/>
            <person name="Bell C."/>
            <person name="Bharti A.K."/>
            <person name="Crow J.A."/>
            <person name="Grimwood J."/>
            <person name="Kramer R."/>
            <person name="Lindquist E."/>
            <person name="Lucas S."/>
            <person name="Salamov A."/>
            <person name="McFadden G.I."/>
            <person name="Lane C.E."/>
            <person name="Keeling P.J."/>
            <person name="Gray M.W."/>
            <person name="Grigoriev I.V."/>
            <person name="Archibald J.M."/>
        </authorList>
    </citation>
    <scope>NUCLEOTIDE SEQUENCE</scope>
    <source>
        <strain evidence="8">CCMP2712</strain>
    </source>
</reference>
<keyword evidence="8" id="KW-1185">Reference proteome</keyword>
<evidence type="ECO:0000313" key="8">
    <source>
        <dbReference type="Proteomes" id="UP000011087"/>
    </source>
</evidence>
<dbReference type="OMA" id="QTCNQMV"/>
<name>L1JT71_GUITC</name>
<protein>
    <recommendedName>
        <fullName evidence="9">Lysosomal Pro-X carboxypeptidase</fullName>
    </recommendedName>
</protein>
<dbReference type="FunFam" id="1.20.120.980:FF:000007">
    <property type="entry name" value="Predicted protein"/>
    <property type="match status" value="1"/>
</dbReference>